<dbReference type="EMBL" id="BKCP01010959">
    <property type="protein sequence ID" value="GER54087.1"/>
    <property type="molecule type" value="Genomic_DNA"/>
</dbReference>
<gene>
    <name evidence="1" type="ORF">STAS_31653</name>
</gene>
<sequence length="123" mass="13288">MAFIGLSLNGAGIDTSGDLGVVMRGLEEEPLVEDLIVGFESAFLTRLFIHKAERVRRGRGPGSRNLSTRATIARSLLSLVGAAIARPLLSLVGVASVSRWSCDLGLGAFSWATLVERFQWFRV</sequence>
<comment type="caution">
    <text evidence="1">The sequence shown here is derived from an EMBL/GenBank/DDBJ whole genome shotgun (WGS) entry which is preliminary data.</text>
</comment>
<evidence type="ECO:0000313" key="1">
    <source>
        <dbReference type="EMBL" id="GER54087.1"/>
    </source>
</evidence>
<name>A0A5A7RBU5_STRAF</name>
<reference evidence="2" key="1">
    <citation type="journal article" date="2019" name="Curr. Biol.">
        <title>Genome Sequence of Striga asiatica Provides Insight into the Evolution of Plant Parasitism.</title>
        <authorList>
            <person name="Yoshida S."/>
            <person name="Kim S."/>
            <person name="Wafula E.K."/>
            <person name="Tanskanen J."/>
            <person name="Kim Y.M."/>
            <person name="Honaas L."/>
            <person name="Yang Z."/>
            <person name="Spallek T."/>
            <person name="Conn C.E."/>
            <person name="Ichihashi Y."/>
            <person name="Cheong K."/>
            <person name="Cui S."/>
            <person name="Der J.P."/>
            <person name="Gundlach H."/>
            <person name="Jiao Y."/>
            <person name="Hori C."/>
            <person name="Ishida J.K."/>
            <person name="Kasahara H."/>
            <person name="Kiba T."/>
            <person name="Kim M.S."/>
            <person name="Koo N."/>
            <person name="Laohavisit A."/>
            <person name="Lee Y.H."/>
            <person name="Lumba S."/>
            <person name="McCourt P."/>
            <person name="Mortimer J.C."/>
            <person name="Mutuku J.M."/>
            <person name="Nomura T."/>
            <person name="Sasaki-Sekimoto Y."/>
            <person name="Seto Y."/>
            <person name="Wang Y."/>
            <person name="Wakatake T."/>
            <person name="Sakakibara H."/>
            <person name="Demura T."/>
            <person name="Yamaguchi S."/>
            <person name="Yoneyama K."/>
            <person name="Manabe R.I."/>
            <person name="Nelson D.C."/>
            <person name="Schulman A.H."/>
            <person name="Timko M.P."/>
            <person name="dePamphilis C.W."/>
            <person name="Choi D."/>
            <person name="Shirasu K."/>
        </authorList>
    </citation>
    <scope>NUCLEOTIDE SEQUENCE [LARGE SCALE GENOMIC DNA]</scope>
    <source>
        <strain evidence="2">cv. UVA1</strain>
    </source>
</reference>
<accession>A0A5A7RBU5</accession>
<dbReference type="Proteomes" id="UP000325081">
    <property type="component" value="Unassembled WGS sequence"/>
</dbReference>
<dbReference type="AlphaFoldDB" id="A0A5A7RBU5"/>
<proteinExistence type="predicted"/>
<evidence type="ECO:0000313" key="2">
    <source>
        <dbReference type="Proteomes" id="UP000325081"/>
    </source>
</evidence>
<organism evidence="1 2">
    <name type="scientific">Striga asiatica</name>
    <name type="common">Asiatic witchweed</name>
    <name type="synonym">Buchnera asiatica</name>
    <dbReference type="NCBI Taxonomy" id="4170"/>
    <lineage>
        <taxon>Eukaryota</taxon>
        <taxon>Viridiplantae</taxon>
        <taxon>Streptophyta</taxon>
        <taxon>Embryophyta</taxon>
        <taxon>Tracheophyta</taxon>
        <taxon>Spermatophyta</taxon>
        <taxon>Magnoliopsida</taxon>
        <taxon>eudicotyledons</taxon>
        <taxon>Gunneridae</taxon>
        <taxon>Pentapetalae</taxon>
        <taxon>asterids</taxon>
        <taxon>lamiids</taxon>
        <taxon>Lamiales</taxon>
        <taxon>Orobanchaceae</taxon>
        <taxon>Buchnereae</taxon>
        <taxon>Striga</taxon>
    </lineage>
</organism>
<keyword evidence="2" id="KW-1185">Reference proteome</keyword>
<protein>
    <submittedName>
        <fullName evidence="1">Photosystem I reaction center subunit XI</fullName>
    </submittedName>
</protein>